<evidence type="ECO:0000313" key="8">
    <source>
        <dbReference type="Proteomes" id="UP000787472"/>
    </source>
</evidence>
<keyword evidence="4 5" id="KW-0472">Membrane</keyword>
<feature type="transmembrane region" description="Helical" evidence="5">
    <location>
        <begin position="39"/>
        <end position="58"/>
    </location>
</feature>
<comment type="caution">
    <text evidence="7">The sequence shown here is derived from an EMBL/GenBank/DDBJ whole genome shotgun (WGS) entry which is preliminary data.</text>
</comment>
<feature type="transmembrane region" description="Helical" evidence="5">
    <location>
        <begin position="285"/>
        <end position="305"/>
    </location>
</feature>
<dbReference type="AlphaFoldDB" id="A0A9E5JS72"/>
<feature type="transmembrane region" description="Helical" evidence="5">
    <location>
        <begin position="102"/>
        <end position="120"/>
    </location>
</feature>
<evidence type="ECO:0000256" key="1">
    <source>
        <dbReference type="ARBA" id="ARBA00004141"/>
    </source>
</evidence>
<comment type="subcellular location">
    <subcellularLocation>
        <location evidence="1">Membrane</location>
        <topology evidence="1">Multi-pass membrane protein</topology>
    </subcellularLocation>
</comment>
<dbReference type="RefSeq" id="WP_167181476.1">
    <property type="nucleotide sequence ID" value="NZ_JAAONZ010000002.1"/>
</dbReference>
<feature type="transmembrane region" description="Helical" evidence="5">
    <location>
        <begin position="260"/>
        <end position="279"/>
    </location>
</feature>
<evidence type="ECO:0000313" key="7">
    <source>
        <dbReference type="EMBL" id="NHO64426.1"/>
    </source>
</evidence>
<proteinExistence type="predicted"/>
<feature type="transmembrane region" description="Helical" evidence="5">
    <location>
        <begin position="127"/>
        <end position="145"/>
    </location>
</feature>
<sequence>MSNTTDSTQRGIAFALATAMVGSTAGAAGKLIAENLNSPMIVFVQFSICLGVILPRMLKQGVRSWASVHWKTHLIRGLGGWLSFFAFYTAMGSIPLVDATLLRNTAPLFVPLVVWAWAGLYVPANRWIPLILGFVGIAIILHFGSEPSISPTGQGLSPSGQPLSPSRHGLDWAYLAGLASGLTLAISMVGTRLLSQHDSSGKIMFYYFALSFVLSLPLAIANWQPIPVALWPYLLYIGLSIFLAMWLYTKAYTSAKPSIVSPISYFSVVFAGFLGWVIWGHVPSGMSFLGIAIVISAGVFTVYLGSSANKNAAPINQGE</sequence>
<keyword evidence="8" id="KW-1185">Reference proteome</keyword>
<evidence type="ECO:0000256" key="3">
    <source>
        <dbReference type="ARBA" id="ARBA00022989"/>
    </source>
</evidence>
<dbReference type="EMBL" id="JAAONZ010000002">
    <property type="protein sequence ID" value="NHO64426.1"/>
    <property type="molecule type" value="Genomic_DNA"/>
</dbReference>
<dbReference type="GO" id="GO:0016020">
    <property type="term" value="C:membrane"/>
    <property type="evidence" value="ECO:0007669"/>
    <property type="project" value="UniProtKB-SubCell"/>
</dbReference>
<evidence type="ECO:0000256" key="5">
    <source>
        <dbReference type="SAM" id="Phobius"/>
    </source>
</evidence>
<evidence type="ECO:0000256" key="2">
    <source>
        <dbReference type="ARBA" id="ARBA00022692"/>
    </source>
</evidence>
<keyword evidence="3 5" id="KW-1133">Transmembrane helix</keyword>
<dbReference type="InterPro" id="IPR037185">
    <property type="entry name" value="EmrE-like"/>
</dbReference>
<dbReference type="InterPro" id="IPR000620">
    <property type="entry name" value="EamA_dom"/>
</dbReference>
<dbReference type="SUPFAM" id="SSF103481">
    <property type="entry name" value="Multidrug resistance efflux transporter EmrE"/>
    <property type="match status" value="2"/>
</dbReference>
<name>A0A9E5JS72_9GAMM</name>
<keyword evidence="2 5" id="KW-0812">Transmembrane</keyword>
<dbReference type="Proteomes" id="UP000787472">
    <property type="component" value="Unassembled WGS sequence"/>
</dbReference>
<feature type="transmembrane region" description="Helical" evidence="5">
    <location>
        <begin position="203"/>
        <end position="223"/>
    </location>
</feature>
<accession>A0A9E5JS72</accession>
<evidence type="ECO:0000259" key="6">
    <source>
        <dbReference type="Pfam" id="PF00892"/>
    </source>
</evidence>
<feature type="domain" description="EamA" evidence="6">
    <location>
        <begin position="172"/>
        <end position="300"/>
    </location>
</feature>
<evidence type="ECO:0000256" key="4">
    <source>
        <dbReference type="ARBA" id="ARBA00023136"/>
    </source>
</evidence>
<dbReference type="PANTHER" id="PTHR22911:SF6">
    <property type="entry name" value="SOLUTE CARRIER FAMILY 35 MEMBER G1"/>
    <property type="match status" value="1"/>
</dbReference>
<organism evidence="7 8">
    <name type="scientific">Pseudomaricurvus hydrocarbonicus</name>
    <dbReference type="NCBI Taxonomy" id="1470433"/>
    <lineage>
        <taxon>Bacteria</taxon>
        <taxon>Pseudomonadati</taxon>
        <taxon>Pseudomonadota</taxon>
        <taxon>Gammaproteobacteria</taxon>
        <taxon>Cellvibrionales</taxon>
        <taxon>Cellvibrionaceae</taxon>
        <taxon>Pseudomaricurvus</taxon>
    </lineage>
</organism>
<gene>
    <name evidence="7" type="ORF">G8770_02540</name>
</gene>
<feature type="transmembrane region" description="Helical" evidence="5">
    <location>
        <begin position="229"/>
        <end position="248"/>
    </location>
</feature>
<feature type="transmembrane region" description="Helical" evidence="5">
    <location>
        <begin position="172"/>
        <end position="191"/>
    </location>
</feature>
<protein>
    <submittedName>
        <fullName evidence="7">DMT family transporter</fullName>
    </submittedName>
</protein>
<dbReference type="PANTHER" id="PTHR22911">
    <property type="entry name" value="ACYL-MALONYL CONDENSING ENZYME-RELATED"/>
    <property type="match status" value="1"/>
</dbReference>
<feature type="domain" description="EamA" evidence="6">
    <location>
        <begin position="10"/>
        <end position="141"/>
    </location>
</feature>
<dbReference type="Pfam" id="PF00892">
    <property type="entry name" value="EamA"/>
    <property type="match status" value="2"/>
</dbReference>
<reference evidence="7" key="1">
    <citation type="submission" date="2020-03" db="EMBL/GenBank/DDBJ databases">
        <authorList>
            <person name="Guo F."/>
        </authorList>
    </citation>
    <scope>NUCLEOTIDE SEQUENCE</scope>
    <source>
        <strain evidence="7">JCM 30134</strain>
    </source>
</reference>
<feature type="transmembrane region" description="Helical" evidence="5">
    <location>
        <begin position="12"/>
        <end position="33"/>
    </location>
</feature>
<feature type="transmembrane region" description="Helical" evidence="5">
    <location>
        <begin position="78"/>
        <end position="96"/>
    </location>
</feature>